<dbReference type="Pfam" id="PF13188">
    <property type="entry name" value="PAS_8"/>
    <property type="match status" value="1"/>
</dbReference>
<feature type="domain" description="PAS" evidence="2">
    <location>
        <begin position="200"/>
        <end position="239"/>
    </location>
</feature>
<dbReference type="SUPFAM" id="SSF55781">
    <property type="entry name" value="GAF domain-like"/>
    <property type="match status" value="1"/>
</dbReference>
<evidence type="ECO:0000313" key="5">
    <source>
        <dbReference type="Proteomes" id="UP000681041"/>
    </source>
</evidence>
<accession>A0A8T8K1U3</accession>
<dbReference type="SUPFAM" id="SSF55785">
    <property type="entry name" value="PYP-like sensor domain (PAS domain)"/>
    <property type="match status" value="3"/>
</dbReference>
<dbReference type="PROSITE" id="PS50113">
    <property type="entry name" value="PAC"/>
    <property type="match status" value="1"/>
</dbReference>
<dbReference type="InterPro" id="IPR013656">
    <property type="entry name" value="PAS_4"/>
</dbReference>
<proteinExistence type="predicted"/>
<dbReference type="PROSITE" id="PS50112">
    <property type="entry name" value="PAS"/>
    <property type="match status" value="2"/>
</dbReference>
<dbReference type="Pfam" id="PF07568">
    <property type="entry name" value="HisKA_2"/>
    <property type="match status" value="1"/>
</dbReference>
<dbReference type="PANTHER" id="PTHR43065:SF23">
    <property type="entry name" value="SENSOR HISTIDINE KINASE PDTAS"/>
    <property type="match status" value="1"/>
</dbReference>
<evidence type="ECO:0000259" key="2">
    <source>
        <dbReference type="PROSITE" id="PS50112"/>
    </source>
</evidence>
<dbReference type="Gene3D" id="3.30.450.40">
    <property type="match status" value="1"/>
</dbReference>
<dbReference type="InterPro" id="IPR003018">
    <property type="entry name" value="GAF"/>
</dbReference>
<feature type="domain" description="PAC" evidence="3">
    <location>
        <begin position="144"/>
        <end position="199"/>
    </location>
</feature>
<dbReference type="NCBIfam" id="TIGR00229">
    <property type="entry name" value="sensory_box"/>
    <property type="match status" value="2"/>
</dbReference>
<dbReference type="KEGG" id="meme:HYG87_01040"/>
<dbReference type="InterPro" id="IPR000014">
    <property type="entry name" value="PAS"/>
</dbReference>
<organism evidence="4 5">
    <name type="scientific">Methanobacterium alkalithermotolerans</name>
    <dbReference type="NCBI Taxonomy" id="2731220"/>
    <lineage>
        <taxon>Archaea</taxon>
        <taxon>Methanobacteriati</taxon>
        <taxon>Methanobacteriota</taxon>
        <taxon>Methanomada group</taxon>
        <taxon>Methanobacteria</taxon>
        <taxon>Methanobacteriales</taxon>
        <taxon>Methanobacteriaceae</taxon>
        <taxon>Methanobacterium</taxon>
    </lineage>
</organism>
<dbReference type="SMART" id="SM00065">
    <property type="entry name" value="GAF"/>
    <property type="match status" value="1"/>
</dbReference>
<evidence type="ECO:0000313" key="4">
    <source>
        <dbReference type="EMBL" id="QUH22446.1"/>
    </source>
</evidence>
<dbReference type="PANTHER" id="PTHR43065">
    <property type="entry name" value="SENSOR HISTIDINE KINASE"/>
    <property type="match status" value="1"/>
</dbReference>
<dbReference type="InterPro" id="IPR035965">
    <property type="entry name" value="PAS-like_dom_sf"/>
</dbReference>
<name>A0A8T8K1U3_9EURY</name>
<dbReference type="InterPro" id="IPR003594">
    <property type="entry name" value="HATPase_dom"/>
</dbReference>
<reference evidence="4" key="1">
    <citation type="submission" date="2020-07" db="EMBL/GenBank/DDBJ databases">
        <title>Methanobacterium. sp. MethCan genome.</title>
        <authorList>
            <person name="Postec A."/>
            <person name="Quemeneur M."/>
        </authorList>
    </citation>
    <scope>NUCLEOTIDE SEQUENCE</scope>
    <source>
        <strain evidence="4">MethCAN</strain>
    </source>
</reference>
<dbReference type="Pfam" id="PF13426">
    <property type="entry name" value="PAS_9"/>
    <property type="match status" value="1"/>
</dbReference>
<dbReference type="Pfam" id="PF01590">
    <property type="entry name" value="GAF"/>
    <property type="match status" value="1"/>
</dbReference>
<dbReference type="InterPro" id="IPR011495">
    <property type="entry name" value="Sig_transdc_His_kin_sub2_dim/P"/>
</dbReference>
<dbReference type="SMART" id="SM00387">
    <property type="entry name" value="HATPase_c"/>
    <property type="match status" value="1"/>
</dbReference>
<evidence type="ECO:0000259" key="1">
    <source>
        <dbReference type="PROSITE" id="PS50109"/>
    </source>
</evidence>
<dbReference type="EMBL" id="CP058560">
    <property type="protein sequence ID" value="QUH22446.1"/>
    <property type="molecule type" value="Genomic_DNA"/>
</dbReference>
<feature type="domain" description="Histidine kinase" evidence="1">
    <location>
        <begin position="634"/>
        <end position="826"/>
    </location>
</feature>
<dbReference type="Gene3D" id="3.30.450.20">
    <property type="entry name" value="PAS domain"/>
    <property type="match status" value="3"/>
</dbReference>
<sequence>MNKFKFNHQVKITISGVKKMGKKAESSLTPDHVIKNWEELKDYMQKGYPADEKREQVFEDLYHMVRLMCDNVPDMIWAKDRDKKFIFTNRAIAEKLLNARDTMEALGKTDMYFANRERSLHPENKKWHTFGEICTDSDEFVLKTEKPGRFDEFGNVKGEFLFLDVHKAPFRDEKGEIIGTVGCARDVTREKEIEKNLTESEKLFHSLIDNMLDAVIILDFEGSILFANRAAFELVDIDPRTPLQGFHVKDFALGQSMMDIENHQQMVKEDKFGFLGNYQIKDKYGQVKWVEGLGRKIEFQGKVANLVNLRDITPRKKAEEELKNREKLLEGVARMNHILINSPNLKAAIQDSLEEIGSATRIDRAYIFKNHVEESTGRLLTSHWMEWTNGQVEAQLYNNDLQNIPYEKLSPDLITNFTQKKPFYSLSRDLDSYTHEIVEKQGILSLLLVPVLVQDKLWGFIGFDNCTQERNWKEYELTILKTAADSIGSALDRYDFEKALTESENKSKKLIKAIPDMMLVISKEGFIQDYSPKNPELMSIPEKEIVGSNISQMGLSPADLEQILKMIKTTLITNTLETIEYALDVPAGNRYFEARFIKLNEDNVLSIIRDITGRVRDGEMIKSSLEEKDILLREIHHRVKNNMQIISSLMNLQIKYENSPEAINILKESQGRVKSMAMVHEKLYKSKSFSMINFKDYLTRLVSDILYTYDLISHIDWKLDMDEIKITMDLAIPLGLIIHEMVSNSAKYAFKKDENGRIDISMKMVDDRFFLRVADNGVGIPEDIEWGETDTLGLHLIDALVKQIDGVIKLDNSQGTSYEIIFPPMSYVNRG</sequence>
<dbReference type="Pfam" id="PF02518">
    <property type="entry name" value="HATPase_c"/>
    <property type="match status" value="1"/>
</dbReference>
<dbReference type="Gene3D" id="3.30.565.10">
    <property type="entry name" value="Histidine kinase-like ATPase, C-terminal domain"/>
    <property type="match status" value="1"/>
</dbReference>
<dbReference type="PROSITE" id="PS50109">
    <property type="entry name" value="HIS_KIN"/>
    <property type="match status" value="1"/>
</dbReference>
<evidence type="ECO:0000259" key="3">
    <source>
        <dbReference type="PROSITE" id="PS50113"/>
    </source>
</evidence>
<dbReference type="SUPFAM" id="SSF55874">
    <property type="entry name" value="ATPase domain of HSP90 chaperone/DNA topoisomerase II/histidine kinase"/>
    <property type="match status" value="1"/>
</dbReference>
<dbReference type="Pfam" id="PF08448">
    <property type="entry name" value="PAS_4"/>
    <property type="match status" value="1"/>
</dbReference>
<dbReference type="InterPro" id="IPR005467">
    <property type="entry name" value="His_kinase_dom"/>
</dbReference>
<feature type="domain" description="PAS" evidence="2">
    <location>
        <begin position="503"/>
        <end position="574"/>
    </location>
</feature>
<dbReference type="InterPro" id="IPR036890">
    <property type="entry name" value="HATPase_C_sf"/>
</dbReference>
<dbReference type="SMART" id="SM00091">
    <property type="entry name" value="PAS"/>
    <property type="match status" value="3"/>
</dbReference>
<dbReference type="CDD" id="cd00130">
    <property type="entry name" value="PAS"/>
    <property type="match status" value="2"/>
</dbReference>
<dbReference type="InterPro" id="IPR000700">
    <property type="entry name" value="PAS-assoc_C"/>
</dbReference>
<dbReference type="InterPro" id="IPR029016">
    <property type="entry name" value="GAF-like_dom_sf"/>
</dbReference>
<keyword evidence="5" id="KW-1185">Reference proteome</keyword>
<dbReference type="AlphaFoldDB" id="A0A8T8K1U3"/>
<protein>
    <submittedName>
        <fullName evidence="4">PAS domain S-box protein</fullName>
    </submittedName>
</protein>
<gene>
    <name evidence="4" type="ORF">HYG87_01040</name>
</gene>
<dbReference type="Proteomes" id="UP000681041">
    <property type="component" value="Chromosome"/>
</dbReference>